<evidence type="ECO:0000256" key="1">
    <source>
        <dbReference type="SAM" id="MobiDB-lite"/>
    </source>
</evidence>
<evidence type="ECO:0000313" key="2">
    <source>
        <dbReference type="EMBL" id="QCE10162.1"/>
    </source>
</evidence>
<protein>
    <submittedName>
        <fullName evidence="2">Uncharacterized protein</fullName>
    </submittedName>
</protein>
<feature type="compositionally biased region" description="Low complexity" evidence="1">
    <location>
        <begin position="95"/>
        <end position="104"/>
    </location>
</feature>
<feature type="compositionally biased region" description="Pro residues" evidence="1">
    <location>
        <begin position="105"/>
        <end position="120"/>
    </location>
</feature>
<dbReference type="Proteomes" id="UP000501690">
    <property type="component" value="Linkage Group LG10"/>
</dbReference>
<dbReference type="AlphaFoldDB" id="A0A4D6NBB3"/>
<sequence>MEQFGTEAYNGAVAFLQLEPSFRPRFSKYLEPKRGIGPGSLKTGAKEGASIGFLSLSLSLARSLSLSRFLSSPTTASTASPATTTTASPSPPTSPSSSATSAAPSPSPPSTPPPPPPPQPSAILRQHLEPSQRSGNRSFAAAARLIHWQRAYSSPSLKSLMESGPGSSVEQAAVATTSWIANLATGDSTITTPFSPSNSAFFLSVTFIL</sequence>
<dbReference type="EMBL" id="CP039354">
    <property type="protein sequence ID" value="QCE10162.1"/>
    <property type="molecule type" value="Genomic_DNA"/>
</dbReference>
<evidence type="ECO:0000313" key="3">
    <source>
        <dbReference type="Proteomes" id="UP000501690"/>
    </source>
</evidence>
<keyword evidence="3" id="KW-1185">Reference proteome</keyword>
<accession>A0A4D6NBB3</accession>
<reference evidence="2 3" key="1">
    <citation type="submission" date="2019-04" db="EMBL/GenBank/DDBJ databases">
        <title>An improved genome assembly and genetic linkage map for asparagus bean, Vigna unguiculata ssp. sesquipedialis.</title>
        <authorList>
            <person name="Xia Q."/>
            <person name="Zhang R."/>
            <person name="Dong Y."/>
        </authorList>
    </citation>
    <scope>NUCLEOTIDE SEQUENCE [LARGE SCALE GENOMIC DNA]</scope>
    <source>
        <tissue evidence="2">Leaf</tissue>
    </source>
</reference>
<feature type="compositionally biased region" description="Low complexity" evidence="1">
    <location>
        <begin position="72"/>
        <end position="88"/>
    </location>
</feature>
<name>A0A4D6NBB3_VIGUN</name>
<feature type="region of interest" description="Disordered" evidence="1">
    <location>
        <begin position="72"/>
        <end position="123"/>
    </location>
</feature>
<gene>
    <name evidence="2" type="ORF">DEO72_LG10g1388</name>
</gene>
<proteinExistence type="predicted"/>
<organism evidence="2 3">
    <name type="scientific">Vigna unguiculata</name>
    <name type="common">Cowpea</name>
    <dbReference type="NCBI Taxonomy" id="3917"/>
    <lineage>
        <taxon>Eukaryota</taxon>
        <taxon>Viridiplantae</taxon>
        <taxon>Streptophyta</taxon>
        <taxon>Embryophyta</taxon>
        <taxon>Tracheophyta</taxon>
        <taxon>Spermatophyta</taxon>
        <taxon>Magnoliopsida</taxon>
        <taxon>eudicotyledons</taxon>
        <taxon>Gunneridae</taxon>
        <taxon>Pentapetalae</taxon>
        <taxon>rosids</taxon>
        <taxon>fabids</taxon>
        <taxon>Fabales</taxon>
        <taxon>Fabaceae</taxon>
        <taxon>Papilionoideae</taxon>
        <taxon>50 kb inversion clade</taxon>
        <taxon>NPAAA clade</taxon>
        <taxon>indigoferoid/millettioid clade</taxon>
        <taxon>Phaseoleae</taxon>
        <taxon>Vigna</taxon>
    </lineage>
</organism>